<organism evidence="9 10">
    <name type="scientific">Metallumcola ferriviriculae</name>
    <dbReference type="NCBI Taxonomy" id="3039180"/>
    <lineage>
        <taxon>Bacteria</taxon>
        <taxon>Bacillati</taxon>
        <taxon>Bacillota</taxon>
        <taxon>Clostridia</taxon>
        <taxon>Neomoorellales</taxon>
        <taxon>Desulfitibacteraceae</taxon>
        <taxon>Metallumcola</taxon>
    </lineage>
</organism>
<evidence type="ECO:0000256" key="5">
    <source>
        <dbReference type="ARBA" id="ARBA00022801"/>
    </source>
</evidence>
<dbReference type="InterPro" id="IPR036264">
    <property type="entry name" value="Bact_exopeptidase_dim_dom"/>
</dbReference>
<dbReference type="SUPFAM" id="SSF55031">
    <property type="entry name" value="Bacterial exopeptidase dimerisation domain"/>
    <property type="match status" value="1"/>
</dbReference>
<evidence type="ECO:0000256" key="2">
    <source>
        <dbReference type="ARBA" id="ARBA00001947"/>
    </source>
</evidence>
<dbReference type="Pfam" id="PF01546">
    <property type="entry name" value="Peptidase_M20"/>
    <property type="match status" value="1"/>
</dbReference>
<dbReference type="PANTHER" id="PTHR43808:SF25">
    <property type="entry name" value="PEPTIDASE M20 DIMERISATION DOMAIN-CONTAINING PROTEIN"/>
    <property type="match status" value="1"/>
</dbReference>
<protein>
    <submittedName>
        <fullName evidence="9">ArgE/DapE family deacylase</fullName>
        <ecNumber evidence="9">3.4.-.-</ecNumber>
    </submittedName>
</protein>
<sequence>MQMGPDGSLEQVLKKIEELWDEEVAFLQDIGRYPSTLGNEGAVQEFIASYFENNLEIETDKFVPDIDKISMLDGFSHVEWSYQDRPVVVGRWRNQGPQIGKSLILQGHIDVVSPEPLSFWKYDPWGSTIVGNKMYGRGIQDMKSGIAAMVFALKAIKELGLNPGADILMKTVIEEECTGNGTLAAIDRGYVADGALIPEPFGLTALQAQVGVIWVRVKVKGAGAHVERADRAVNAIEKAYVLINALAEYRQHINSRLKPFNFTKHAHPLNVNVGVIKSGDWPSNVPAECTFEARIGFYPGTDYREIQNEVKDWLMAAAKNDQWLREVEPEISFYGFEAEGVSLDNNIDLFKVLEQAHQQTTGTDLKYISTTCTTDIRHYNLYYGIPATCYGPVGGNMHGADEWVDLDSVKKVTQTYAAFILKWCGVNRS</sequence>
<dbReference type="NCBIfam" id="TIGR01910">
    <property type="entry name" value="DapE-ArgE"/>
    <property type="match status" value="1"/>
</dbReference>
<dbReference type="EMBL" id="CP121694">
    <property type="protein sequence ID" value="WRO22892.1"/>
    <property type="molecule type" value="Genomic_DNA"/>
</dbReference>
<dbReference type="InterPro" id="IPR033687">
    <property type="entry name" value="YodQ-like"/>
</dbReference>
<keyword evidence="4" id="KW-0479">Metal-binding</keyword>
<dbReference type="SUPFAM" id="SSF53187">
    <property type="entry name" value="Zn-dependent exopeptidases"/>
    <property type="match status" value="1"/>
</dbReference>
<dbReference type="PANTHER" id="PTHR43808">
    <property type="entry name" value="ACETYLORNITHINE DEACETYLASE"/>
    <property type="match status" value="1"/>
</dbReference>
<evidence type="ECO:0000256" key="4">
    <source>
        <dbReference type="ARBA" id="ARBA00022723"/>
    </source>
</evidence>
<accession>A0AAU0UR99</accession>
<dbReference type="Gene3D" id="3.30.70.360">
    <property type="match status" value="1"/>
</dbReference>
<dbReference type="KEGG" id="dbc:MFMK1_002736"/>
<keyword evidence="10" id="KW-1185">Reference proteome</keyword>
<evidence type="ECO:0000256" key="7">
    <source>
        <dbReference type="ARBA" id="ARBA00023285"/>
    </source>
</evidence>
<dbReference type="NCBIfam" id="NF005306">
    <property type="entry name" value="PRK06837.1"/>
    <property type="match status" value="1"/>
</dbReference>
<evidence type="ECO:0000256" key="6">
    <source>
        <dbReference type="ARBA" id="ARBA00022833"/>
    </source>
</evidence>
<evidence type="ECO:0000313" key="10">
    <source>
        <dbReference type="Proteomes" id="UP001329915"/>
    </source>
</evidence>
<proteinExistence type="inferred from homology"/>
<comment type="similarity">
    <text evidence="3">Belongs to the peptidase M20A family.</text>
</comment>
<dbReference type="InterPro" id="IPR002933">
    <property type="entry name" value="Peptidase_M20"/>
</dbReference>
<dbReference type="CDD" id="cd03895">
    <property type="entry name" value="M20_ArgE_DapE-like"/>
    <property type="match status" value="1"/>
</dbReference>
<dbReference type="GO" id="GO:0046872">
    <property type="term" value="F:metal ion binding"/>
    <property type="evidence" value="ECO:0007669"/>
    <property type="project" value="UniProtKB-KW"/>
</dbReference>
<comment type="cofactor">
    <cofactor evidence="2">
        <name>Zn(2+)</name>
        <dbReference type="ChEBI" id="CHEBI:29105"/>
    </cofactor>
</comment>
<name>A0AAU0UR99_9FIRM</name>
<dbReference type="InterPro" id="IPR050072">
    <property type="entry name" value="Peptidase_M20A"/>
</dbReference>
<dbReference type="RefSeq" id="WP_366922289.1">
    <property type="nucleotide sequence ID" value="NZ_CP121694.1"/>
</dbReference>
<evidence type="ECO:0000256" key="3">
    <source>
        <dbReference type="ARBA" id="ARBA00006247"/>
    </source>
</evidence>
<keyword evidence="6" id="KW-0862">Zinc</keyword>
<dbReference type="Proteomes" id="UP001329915">
    <property type="component" value="Chromosome"/>
</dbReference>
<dbReference type="Pfam" id="PF07687">
    <property type="entry name" value="M20_dimer"/>
    <property type="match status" value="1"/>
</dbReference>
<gene>
    <name evidence="9" type="ORF">MFMK1_002736</name>
</gene>
<dbReference type="Gene3D" id="3.40.630.10">
    <property type="entry name" value="Zn peptidases"/>
    <property type="match status" value="1"/>
</dbReference>
<dbReference type="AlphaFoldDB" id="A0AAU0UR99"/>
<dbReference type="InterPro" id="IPR011650">
    <property type="entry name" value="Peptidase_M20_dimer"/>
</dbReference>
<evidence type="ECO:0000313" key="9">
    <source>
        <dbReference type="EMBL" id="WRO22892.1"/>
    </source>
</evidence>
<keyword evidence="7" id="KW-0170">Cobalt</keyword>
<dbReference type="GO" id="GO:0016787">
    <property type="term" value="F:hydrolase activity"/>
    <property type="evidence" value="ECO:0007669"/>
    <property type="project" value="UniProtKB-KW"/>
</dbReference>
<keyword evidence="5 9" id="KW-0378">Hydrolase</keyword>
<comment type="cofactor">
    <cofactor evidence="1">
        <name>Co(2+)</name>
        <dbReference type="ChEBI" id="CHEBI:48828"/>
    </cofactor>
</comment>
<reference evidence="9 10" key="1">
    <citation type="submission" date="2023-04" db="EMBL/GenBank/DDBJ databases">
        <authorList>
            <person name="Hsu D."/>
        </authorList>
    </citation>
    <scope>NUCLEOTIDE SEQUENCE [LARGE SCALE GENOMIC DNA]</scope>
    <source>
        <strain evidence="9 10">MK1</strain>
    </source>
</reference>
<evidence type="ECO:0000259" key="8">
    <source>
        <dbReference type="Pfam" id="PF07687"/>
    </source>
</evidence>
<dbReference type="EC" id="3.4.-.-" evidence="9"/>
<feature type="domain" description="Peptidase M20 dimerisation" evidence="8">
    <location>
        <begin position="209"/>
        <end position="321"/>
    </location>
</feature>
<evidence type="ECO:0000256" key="1">
    <source>
        <dbReference type="ARBA" id="ARBA00001941"/>
    </source>
</evidence>
<dbReference type="InterPro" id="IPR010182">
    <property type="entry name" value="ArgE/DapE"/>
</dbReference>